<gene>
    <name evidence="2" type="ORF">N8A98_14265</name>
</gene>
<evidence type="ECO:0000313" key="2">
    <source>
        <dbReference type="EMBL" id="UXN68426.1"/>
    </source>
</evidence>
<name>A0ABY6CBT3_9HYPH</name>
<evidence type="ECO:0000256" key="1">
    <source>
        <dbReference type="SAM" id="Phobius"/>
    </source>
</evidence>
<dbReference type="RefSeq" id="WP_262166293.1">
    <property type="nucleotide sequence ID" value="NZ_CP104965.1"/>
</dbReference>
<evidence type="ECO:0000313" key="3">
    <source>
        <dbReference type="Proteomes" id="UP001061862"/>
    </source>
</evidence>
<dbReference type="EMBL" id="CP104965">
    <property type="protein sequence ID" value="UXN68426.1"/>
    <property type="molecule type" value="Genomic_DNA"/>
</dbReference>
<dbReference type="Proteomes" id="UP001061862">
    <property type="component" value="Chromosome"/>
</dbReference>
<accession>A0ABY6CBT3</accession>
<organism evidence="2 3">
    <name type="scientific">Devosia neptuniae</name>
    <dbReference type="NCBI Taxonomy" id="191302"/>
    <lineage>
        <taxon>Bacteria</taxon>
        <taxon>Pseudomonadati</taxon>
        <taxon>Pseudomonadota</taxon>
        <taxon>Alphaproteobacteria</taxon>
        <taxon>Hyphomicrobiales</taxon>
        <taxon>Devosiaceae</taxon>
        <taxon>Devosia</taxon>
    </lineage>
</organism>
<reference evidence="2 3" key="1">
    <citation type="submission" date="2022-09" db="EMBL/GenBank/DDBJ databases">
        <title>Interaction between co-microsymbionts with complementary sets of symbiotic genes in legume-rhizobium systems.</title>
        <authorList>
            <person name="Safronova V."/>
            <person name="Sazanova A."/>
            <person name="Afonin A."/>
            <person name="Chirak E."/>
        </authorList>
    </citation>
    <scope>NUCLEOTIDE SEQUENCE [LARGE SCALE GENOMIC DNA]</scope>
    <source>
        <strain evidence="2 3">A18/4-1</strain>
    </source>
</reference>
<protein>
    <submittedName>
        <fullName evidence="2">Uncharacterized protein</fullName>
    </submittedName>
</protein>
<keyword evidence="1" id="KW-1133">Transmembrane helix</keyword>
<proteinExistence type="predicted"/>
<keyword evidence="1" id="KW-0812">Transmembrane</keyword>
<feature type="transmembrane region" description="Helical" evidence="1">
    <location>
        <begin position="21"/>
        <end position="44"/>
    </location>
</feature>
<keyword evidence="3" id="KW-1185">Reference proteome</keyword>
<keyword evidence="1" id="KW-0472">Membrane</keyword>
<sequence>METYDPHKNKTEVRQGSPRKMNMRVLVISLIGIVILFAIIYLVFTMSQPNPT</sequence>